<evidence type="ECO:0000313" key="2">
    <source>
        <dbReference type="EMBL" id="CAD7202648.1"/>
    </source>
</evidence>
<organism evidence="2">
    <name type="scientific">Timema douglasi</name>
    <name type="common">Walking stick</name>
    <dbReference type="NCBI Taxonomy" id="61478"/>
    <lineage>
        <taxon>Eukaryota</taxon>
        <taxon>Metazoa</taxon>
        <taxon>Ecdysozoa</taxon>
        <taxon>Arthropoda</taxon>
        <taxon>Hexapoda</taxon>
        <taxon>Insecta</taxon>
        <taxon>Pterygota</taxon>
        <taxon>Neoptera</taxon>
        <taxon>Polyneoptera</taxon>
        <taxon>Phasmatodea</taxon>
        <taxon>Timematodea</taxon>
        <taxon>Timematoidea</taxon>
        <taxon>Timematidae</taxon>
        <taxon>Timema</taxon>
    </lineage>
</organism>
<proteinExistence type="predicted"/>
<gene>
    <name evidence="2" type="ORF">TDIB3V08_LOCUS8830</name>
</gene>
<feature type="region of interest" description="Disordered" evidence="1">
    <location>
        <begin position="1"/>
        <end position="22"/>
    </location>
</feature>
<accession>A0A7R8VQH3</accession>
<evidence type="ECO:0000256" key="1">
    <source>
        <dbReference type="SAM" id="MobiDB-lite"/>
    </source>
</evidence>
<dbReference type="EMBL" id="OA569633">
    <property type="protein sequence ID" value="CAD7202648.1"/>
    <property type="molecule type" value="Genomic_DNA"/>
</dbReference>
<sequence length="86" mass="9215">MGVHFAQSDTPSTRFSSTTTLGRGCSVRRGVGWSARDETNYGERGIMAPISSSVPVSVVRPCEAPSQWAVKIMNTNNSVDKKGTPN</sequence>
<reference evidence="2" key="1">
    <citation type="submission" date="2020-11" db="EMBL/GenBank/DDBJ databases">
        <authorList>
            <person name="Tran Van P."/>
        </authorList>
    </citation>
    <scope>NUCLEOTIDE SEQUENCE</scope>
</reference>
<protein>
    <submittedName>
        <fullName evidence="2">Uncharacterized protein</fullName>
    </submittedName>
</protein>
<dbReference type="AlphaFoldDB" id="A0A7R8VQH3"/>
<feature type="compositionally biased region" description="Polar residues" evidence="1">
    <location>
        <begin position="7"/>
        <end position="21"/>
    </location>
</feature>
<name>A0A7R8VQH3_TIMDO</name>